<dbReference type="Pfam" id="PF01044">
    <property type="entry name" value="Vinculin"/>
    <property type="match status" value="1"/>
</dbReference>
<dbReference type="WBParaSite" id="SSLN_0000725501-mRNA-1">
    <property type="protein sequence ID" value="SSLN_0000725501-mRNA-1"/>
    <property type="gene ID" value="SSLN_0000725501"/>
</dbReference>
<comment type="similarity">
    <text evidence="2">Belongs to the vinculin/alpha-catenin family.</text>
</comment>
<dbReference type="Gene3D" id="1.20.120.810">
    <property type="entry name" value="Vinculin, Vh2 four-helix bundle"/>
    <property type="match status" value="1"/>
</dbReference>
<keyword evidence="5" id="KW-0009">Actin-binding</keyword>
<name>A0A183SS34_SCHSO</name>
<dbReference type="InterPro" id="IPR017997">
    <property type="entry name" value="Vinculin"/>
</dbReference>
<evidence type="ECO:0000256" key="2">
    <source>
        <dbReference type="ARBA" id="ARBA00008376"/>
    </source>
</evidence>
<comment type="subcellular location">
    <subcellularLocation>
        <location evidence="1">Cytoplasm</location>
    </subcellularLocation>
</comment>
<evidence type="ECO:0000256" key="1">
    <source>
        <dbReference type="ARBA" id="ARBA00004496"/>
    </source>
</evidence>
<dbReference type="GO" id="GO:0007155">
    <property type="term" value="P:cell adhesion"/>
    <property type="evidence" value="ECO:0007669"/>
    <property type="project" value="InterPro"/>
</dbReference>
<organism evidence="7">
    <name type="scientific">Schistocephalus solidus</name>
    <name type="common">Tapeworm</name>
    <dbReference type="NCBI Taxonomy" id="70667"/>
    <lineage>
        <taxon>Eukaryota</taxon>
        <taxon>Metazoa</taxon>
        <taxon>Spiralia</taxon>
        <taxon>Lophotrochozoa</taxon>
        <taxon>Platyhelminthes</taxon>
        <taxon>Cestoda</taxon>
        <taxon>Eucestoda</taxon>
        <taxon>Diphyllobothriidea</taxon>
        <taxon>Diphyllobothriidae</taxon>
        <taxon>Schistocephalus</taxon>
    </lineage>
</organism>
<accession>A0A183SS34</accession>
<evidence type="ECO:0000256" key="3">
    <source>
        <dbReference type="ARBA" id="ARBA00014125"/>
    </source>
</evidence>
<reference evidence="7" key="1">
    <citation type="submission" date="2016-06" db="UniProtKB">
        <authorList>
            <consortium name="WormBaseParasite"/>
        </authorList>
    </citation>
    <scope>IDENTIFICATION</scope>
</reference>
<feature type="region of interest" description="Disordered" evidence="6">
    <location>
        <begin position="242"/>
        <end position="264"/>
    </location>
</feature>
<protein>
    <recommendedName>
        <fullName evidence="3">Vinculin</fullName>
    </recommendedName>
</protein>
<dbReference type="AlphaFoldDB" id="A0A183SS34"/>
<dbReference type="InterPro" id="IPR036723">
    <property type="entry name" value="Alpha-catenin/vinculin-like_sf"/>
</dbReference>
<dbReference type="GO" id="GO:0051015">
    <property type="term" value="F:actin filament binding"/>
    <property type="evidence" value="ECO:0007669"/>
    <property type="project" value="InterPro"/>
</dbReference>
<dbReference type="SUPFAM" id="SSF47220">
    <property type="entry name" value="alpha-catenin/vinculin-like"/>
    <property type="match status" value="1"/>
</dbReference>
<evidence type="ECO:0000256" key="5">
    <source>
        <dbReference type="ARBA" id="ARBA00023203"/>
    </source>
</evidence>
<dbReference type="PANTHER" id="PTHR46180">
    <property type="entry name" value="VINCULIN"/>
    <property type="match status" value="1"/>
</dbReference>
<sequence length="307" mass="33778">LAASNLIDPWRGDALQALASNLESVGGQVSLAGQAVVSARRTGASSQLLSAASDHLDLVKRHWTDCAERTRNLVDEAVDANAFIRAQESRILQDTERTEDSVDQRCPTTVVNSTTSIALRANRVLQVAIKETENSEDAVYVDRVNEAVQRLRSTITPMVTDAKNMVLSLEDPAARDRWRVSSKSLVAAVDNVGRVVVPSYLSGQFRDSMTPYPPRFHGNDTREPAYDTPNKELQQLTLRTANGSAKEQASFRYPNGSTTSADEASYTFRPEVPLPIRSFPLQSRILKIHGPCLLPEFALMLPAVIYL</sequence>
<evidence type="ECO:0000256" key="6">
    <source>
        <dbReference type="SAM" id="MobiDB-lite"/>
    </source>
</evidence>
<dbReference type="InterPro" id="IPR006077">
    <property type="entry name" value="Vinculin/catenin"/>
</dbReference>
<proteinExistence type="inferred from homology"/>
<evidence type="ECO:0000313" key="7">
    <source>
        <dbReference type="WBParaSite" id="SSLN_0000725501-mRNA-1"/>
    </source>
</evidence>
<dbReference type="Gene3D" id="1.20.120.230">
    <property type="entry name" value="Alpha-catenin/vinculin-like"/>
    <property type="match status" value="1"/>
</dbReference>
<keyword evidence="4" id="KW-0963">Cytoplasm</keyword>
<evidence type="ECO:0000256" key="4">
    <source>
        <dbReference type="ARBA" id="ARBA00022490"/>
    </source>
</evidence>
<dbReference type="GO" id="GO:0005737">
    <property type="term" value="C:cytoplasm"/>
    <property type="evidence" value="ECO:0007669"/>
    <property type="project" value="UniProtKB-SubCell"/>
</dbReference>
<feature type="region of interest" description="Disordered" evidence="6">
    <location>
        <begin position="208"/>
        <end position="227"/>
    </location>
</feature>